<evidence type="ECO:0000313" key="2">
    <source>
        <dbReference type="EMBL" id="RZS92466.1"/>
    </source>
</evidence>
<organism evidence="2 3">
    <name type="scientific">Aquimarina brevivitae</name>
    <dbReference type="NCBI Taxonomy" id="323412"/>
    <lineage>
        <taxon>Bacteria</taxon>
        <taxon>Pseudomonadati</taxon>
        <taxon>Bacteroidota</taxon>
        <taxon>Flavobacteriia</taxon>
        <taxon>Flavobacteriales</taxon>
        <taxon>Flavobacteriaceae</taxon>
        <taxon>Aquimarina</taxon>
    </lineage>
</organism>
<evidence type="ECO:0000259" key="1">
    <source>
        <dbReference type="SMART" id="SM00849"/>
    </source>
</evidence>
<gene>
    <name evidence="2" type="ORF">EV197_2604</name>
</gene>
<dbReference type="SMART" id="SM00849">
    <property type="entry name" value="Lactamase_B"/>
    <property type="match status" value="1"/>
</dbReference>
<dbReference type="AlphaFoldDB" id="A0A4Q7NYE7"/>
<dbReference type="EMBL" id="SGXE01000003">
    <property type="protein sequence ID" value="RZS92466.1"/>
    <property type="molecule type" value="Genomic_DNA"/>
</dbReference>
<keyword evidence="3" id="KW-1185">Reference proteome</keyword>
<feature type="domain" description="Metallo-beta-lactamase" evidence="1">
    <location>
        <begin position="28"/>
        <end position="198"/>
    </location>
</feature>
<dbReference type="PANTHER" id="PTHR42951">
    <property type="entry name" value="METALLO-BETA-LACTAMASE DOMAIN-CONTAINING"/>
    <property type="match status" value="1"/>
</dbReference>
<evidence type="ECO:0000313" key="3">
    <source>
        <dbReference type="Proteomes" id="UP000292262"/>
    </source>
</evidence>
<dbReference type="SUPFAM" id="SSF56281">
    <property type="entry name" value="Metallo-hydrolase/oxidoreductase"/>
    <property type="match status" value="1"/>
</dbReference>
<comment type="caution">
    <text evidence="2">The sequence shown here is derived from an EMBL/GenBank/DDBJ whole genome shotgun (WGS) entry which is preliminary data.</text>
</comment>
<accession>A0A4Q7NYE7</accession>
<dbReference type="Gene3D" id="3.60.15.10">
    <property type="entry name" value="Ribonuclease Z/Hydroxyacylglutathione hydrolase-like"/>
    <property type="match status" value="1"/>
</dbReference>
<proteinExistence type="predicted"/>
<protein>
    <submittedName>
        <fullName evidence="2">Glyoxylase-like metal-dependent hydrolase (Beta-lactamase superfamily II)</fullName>
    </submittedName>
</protein>
<dbReference type="RefSeq" id="WP_130287148.1">
    <property type="nucleotide sequence ID" value="NZ_SGXE01000003.1"/>
</dbReference>
<dbReference type="Proteomes" id="UP000292262">
    <property type="component" value="Unassembled WGS sequence"/>
</dbReference>
<dbReference type="GO" id="GO:0016787">
    <property type="term" value="F:hydrolase activity"/>
    <property type="evidence" value="ECO:0007669"/>
    <property type="project" value="UniProtKB-KW"/>
</dbReference>
<sequence length="271" mass="31274">MTINESFAYEAVTGFKFGSQWIGKPKMISFVYYVDGLLIDTGHRKMQKQILQTLSPLTVDQLFITHHHEDHSGNIAEVQAMHKCPVYASTECSQLMKSPPSISLAQKLTWGSRPPYEDLIAKEDVLQTPNYAFQIIPIPGHASDMVALYEPDRKWLFSADLFINTHIGYFLYTESILQQIESINRILKLDFKVMLCSHNPQFENPKQQLIKKRDFLNEFYDKVAKLHKEGYQVNEIMNILKLQEYKLVKLLSGGHLSKKNMVTSVIRDFNT</sequence>
<dbReference type="InterPro" id="IPR050855">
    <property type="entry name" value="NDM-1-like"/>
</dbReference>
<reference evidence="2 3" key="1">
    <citation type="submission" date="2019-02" db="EMBL/GenBank/DDBJ databases">
        <title>Genomic Encyclopedia of Type Strains, Phase IV (KMG-IV): sequencing the most valuable type-strain genomes for metagenomic binning, comparative biology and taxonomic classification.</title>
        <authorList>
            <person name="Goeker M."/>
        </authorList>
    </citation>
    <scope>NUCLEOTIDE SEQUENCE [LARGE SCALE GENOMIC DNA]</scope>
    <source>
        <strain evidence="2 3">DSM 17196</strain>
    </source>
</reference>
<name>A0A4Q7NYE7_9FLAO</name>
<dbReference type="InterPro" id="IPR036866">
    <property type="entry name" value="RibonucZ/Hydroxyglut_hydro"/>
</dbReference>
<keyword evidence="2" id="KW-0378">Hydrolase</keyword>
<dbReference type="PANTHER" id="PTHR42951:SF17">
    <property type="entry name" value="METALLO-BETA-LACTAMASE DOMAIN-CONTAINING PROTEIN"/>
    <property type="match status" value="1"/>
</dbReference>
<dbReference type="OrthoDB" id="9802248at2"/>
<dbReference type="CDD" id="cd06262">
    <property type="entry name" value="metallo-hydrolase-like_MBL-fold"/>
    <property type="match status" value="1"/>
</dbReference>
<dbReference type="Pfam" id="PF00753">
    <property type="entry name" value="Lactamase_B"/>
    <property type="match status" value="1"/>
</dbReference>
<dbReference type="InterPro" id="IPR001279">
    <property type="entry name" value="Metallo-B-lactamas"/>
</dbReference>